<name>A0A059A0U8_EUCGR</name>
<proteinExistence type="predicted"/>
<protein>
    <submittedName>
        <fullName evidence="1">Uncharacterized protein</fullName>
    </submittedName>
</protein>
<dbReference type="GO" id="GO:0008408">
    <property type="term" value="F:3'-5' exonuclease activity"/>
    <property type="evidence" value="ECO:0000318"/>
    <property type="project" value="GO_Central"/>
</dbReference>
<dbReference type="EMBL" id="KK198763">
    <property type="protein sequence ID" value="KCW47413.1"/>
    <property type="molecule type" value="Genomic_DNA"/>
</dbReference>
<organism evidence="1">
    <name type="scientific">Eucalyptus grandis</name>
    <name type="common">Flooded gum</name>
    <dbReference type="NCBI Taxonomy" id="71139"/>
    <lineage>
        <taxon>Eukaryota</taxon>
        <taxon>Viridiplantae</taxon>
        <taxon>Streptophyta</taxon>
        <taxon>Embryophyta</taxon>
        <taxon>Tracheophyta</taxon>
        <taxon>Spermatophyta</taxon>
        <taxon>Magnoliopsida</taxon>
        <taxon>eudicotyledons</taxon>
        <taxon>Gunneridae</taxon>
        <taxon>Pentapetalae</taxon>
        <taxon>rosids</taxon>
        <taxon>malvids</taxon>
        <taxon>Myrtales</taxon>
        <taxon>Myrtaceae</taxon>
        <taxon>Myrtoideae</taxon>
        <taxon>Eucalypteae</taxon>
        <taxon>Eucalyptus</taxon>
    </lineage>
</organism>
<evidence type="ECO:0000313" key="1">
    <source>
        <dbReference type="EMBL" id="KCW47413.1"/>
    </source>
</evidence>
<reference evidence="1" key="1">
    <citation type="submission" date="2013-07" db="EMBL/GenBank/DDBJ databases">
        <title>The genome of Eucalyptus grandis.</title>
        <authorList>
            <person name="Schmutz J."/>
            <person name="Hayes R."/>
            <person name="Myburg A."/>
            <person name="Tuskan G."/>
            <person name="Grattapaglia D."/>
            <person name="Rokhsar D.S."/>
        </authorList>
    </citation>
    <scope>NUCLEOTIDE SEQUENCE</scope>
    <source>
        <tissue evidence="1">Leaf extractions</tissue>
    </source>
</reference>
<dbReference type="AlphaFoldDB" id="A0A059A0U8"/>
<accession>A0A059A0U8</accession>
<sequence length="105" mass="12096">MLDECDRMLWRLFRRFGINSEWRNVVGGTRNSPAVRLRIADTANTQTIVCKKKDGKIERLVFDESKLGTLVTLSTRLDAEFFLETYDYQGLAGIRLVAHKLIVHP</sequence>
<gene>
    <name evidence="1" type="ORF">EUGRSUZ_K01204</name>
</gene>
<dbReference type="Gramene" id="KCW47413">
    <property type="protein sequence ID" value="KCW47413"/>
    <property type="gene ID" value="EUGRSUZ_K01204"/>
</dbReference>
<dbReference type="InParanoid" id="A0A059A0U8"/>
<dbReference type="STRING" id="71139.A0A059A0U8"/>